<evidence type="ECO:0000256" key="1">
    <source>
        <dbReference type="SAM" id="Phobius"/>
    </source>
</evidence>
<dbReference type="RefSeq" id="WP_156358736.1">
    <property type="nucleotide sequence ID" value="NZ_JAMXAX010000052.1"/>
</dbReference>
<keyword evidence="1" id="KW-0472">Membrane</keyword>
<dbReference type="Proteomes" id="UP001595693">
    <property type="component" value="Unassembled WGS sequence"/>
</dbReference>
<sequence length="136" mass="13937">MPLKPYRKMGGGAAAAVLLTPTLANANLSHVSGGGALLLSVFVLAAVAGIPTFAAITAERGKRLANFALVLGVWIFLIFLAIGIPTGKYGGDSDSAITKRILFAAAALLAAIVARCLYRRLAKKVRALGGTTGKES</sequence>
<gene>
    <name evidence="2" type="ORF">ACFOW3_17845</name>
</gene>
<comment type="caution">
    <text evidence="2">The sequence shown here is derived from an EMBL/GenBank/DDBJ whole genome shotgun (WGS) entry which is preliminary data.</text>
</comment>
<keyword evidence="3" id="KW-1185">Reference proteome</keyword>
<organism evidence="2 3">
    <name type="scientific">Acidovorax facilis</name>
    <dbReference type="NCBI Taxonomy" id="12917"/>
    <lineage>
        <taxon>Bacteria</taxon>
        <taxon>Pseudomonadati</taxon>
        <taxon>Pseudomonadota</taxon>
        <taxon>Betaproteobacteria</taxon>
        <taxon>Burkholderiales</taxon>
        <taxon>Comamonadaceae</taxon>
        <taxon>Acidovorax</taxon>
    </lineage>
</organism>
<keyword evidence="1" id="KW-1133">Transmembrane helix</keyword>
<dbReference type="EMBL" id="JBHSAJ010000053">
    <property type="protein sequence ID" value="MFC3936483.1"/>
    <property type="molecule type" value="Genomic_DNA"/>
</dbReference>
<evidence type="ECO:0008006" key="4">
    <source>
        <dbReference type="Google" id="ProtNLM"/>
    </source>
</evidence>
<accession>A0ABV8DD67</accession>
<name>A0ABV8DD67_9BURK</name>
<feature type="transmembrane region" description="Helical" evidence="1">
    <location>
        <begin position="64"/>
        <end position="85"/>
    </location>
</feature>
<evidence type="ECO:0000313" key="3">
    <source>
        <dbReference type="Proteomes" id="UP001595693"/>
    </source>
</evidence>
<proteinExistence type="predicted"/>
<reference evidence="3" key="1">
    <citation type="journal article" date="2019" name="Int. J. Syst. Evol. Microbiol.">
        <title>The Global Catalogue of Microorganisms (GCM) 10K type strain sequencing project: providing services to taxonomists for standard genome sequencing and annotation.</title>
        <authorList>
            <consortium name="The Broad Institute Genomics Platform"/>
            <consortium name="The Broad Institute Genome Sequencing Center for Infectious Disease"/>
            <person name="Wu L."/>
            <person name="Ma J."/>
        </authorList>
    </citation>
    <scope>NUCLEOTIDE SEQUENCE [LARGE SCALE GENOMIC DNA]</scope>
    <source>
        <strain evidence="3">CCUG 2113</strain>
    </source>
</reference>
<feature type="transmembrane region" description="Helical" evidence="1">
    <location>
        <begin position="36"/>
        <end position="57"/>
    </location>
</feature>
<protein>
    <recommendedName>
        <fullName evidence="4">DUF1616 domain-containing protein</fullName>
    </recommendedName>
</protein>
<feature type="transmembrane region" description="Helical" evidence="1">
    <location>
        <begin position="97"/>
        <end position="118"/>
    </location>
</feature>
<keyword evidence="1" id="KW-0812">Transmembrane</keyword>
<evidence type="ECO:0000313" key="2">
    <source>
        <dbReference type="EMBL" id="MFC3936483.1"/>
    </source>
</evidence>